<evidence type="ECO:0000256" key="10">
    <source>
        <dbReference type="SAM" id="Phobius"/>
    </source>
</evidence>
<dbReference type="Proteomes" id="UP000177870">
    <property type="component" value="Chromosome"/>
</dbReference>
<keyword evidence="5" id="KW-0547">Nucleotide-binding</keyword>
<evidence type="ECO:0000259" key="11">
    <source>
        <dbReference type="Pfam" id="PF02706"/>
    </source>
</evidence>
<dbReference type="PANTHER" id="PTHR32309:SF13">
    <property type="entry name" value="FERRIC ENTEROBACTIN TRANSPORT PROTEIN FEPE"/>
    <property type="match status" value="1"/>
</dbReference>
<dbReference type="GO" id="GO:0005524">
    <property type="term" value="F:ATP binding"/>
    <property type="evidence" value="ECO:0007669"/>
    <property type="project" value="UniProtKB-KW"/>
</dbReference>
<feature type="coiled-coil region" evidence="9">
    <location>
        <begin position="372"/>
        <end position="399"/>
    </location>
</feature>
<evidence type="ECO:0000313" key="14">
    <source>
        <dbReference type="Proteomes" id="UP000177870"/>
    </source>
</evidence>
<evidence type="ECO:0000256" key="2">
    <source>
        <dbReference type="ARBA" id="ARBA00006683"/>
    </source>
</evidence>
<dbReference type="InterPro" id="IPR033756">
    <property type="entry name" value="YlxH/NBP35"/>
</dbReference>
<evidence type="ECO:0000256" key="6">
    <source>
        <dbReference type="ARBA" id="ARBA00022840"/>
    </source>
</evidence>
<keyword evidence="7 10" id="KW-1133">Transmembrane helix</keyword>
<dbReference type="CDD" id="cd05387">
    <property type="entry name" value="BY-kinase"/>
    <property type="match status" value="1"/>
</dbReference>
<evidence type="ECO:0000256" key="5">
    <source>
        <dbReference type="ARBA" id="ARBA00022741"/>
    </source>
</evidence>
<dbReference type="GO" id="GO:0005886">
    <property type="term" value="C:plasma membrane"/>
    <property type="evidence" value="ECO:0007669"/>
    <property type="project" value="UniProtKB-SubCell"/>
</dbReference>
<evidence type="ECO:0000256" key="9">
    <source>
        <dbReference type="SAM" id="Coils"/>
    </source>
</evidence>
<dbReference type="SUPFAM" id="SSF52540">
    <property type="entry name" value="P-loop containing nucleoside triphosphate hydrolases"/>
    <property type="match status" value="1"/>
</dbReference>
<evidence type="ECO:0000259" key="12">
    <source>
        <dbReference type="Pfam" id="PF13807"/>
    </source>
</evidence>
<dbReference type="InterPro" id="IPR050445">
    <property type="entry name" value="Bact_polysacc_biosynth/exp"/>
</dbReference>
<name>A0A1D8TLZ8_9CYAN</name>
<dbReference type="PANTHER" id="PTHR32309">
    <property type="entry name" value="TYROSINE-PROTEIN KINASE"/>
    <property type="match status" value="1"/>
</dbReference>
<feature type="domain" description="Tyrosine-protein kinase G-rich" evidence="12">
    <location>
        <begin position="375"/>
        <end position="452"/>
    </location>
</feature>
<comment type="subcellular location">
    <subcellularLocation>
        <location evidence="1">Cell membrane</location>
        <topology evidence="1">Multi-pass membrane protein</topology>
    </subcellularLocation>
</comment>
<dbReference type="Pfam" id="PF13807">
    <property type="entry name" value="GNVR"/>
    <property type="match status" value="1"/>
</dbReference>
<dbReference type="Pfam" id="PF10609">
    <property type="entry name" value="ParA"/>
    <property type="match status" value="1"/>
</dbReference>
<feature type="transmembrane region" description="Helical" evidence="10">
    <location>
        <begin position="24"/>
        <end position="43"/>
    </location>
</feature>
<organism evidence="13 14">
    <name type="scientific">Moorena producens PAL-8-15-08-1</name>
    <dbReference type="NCBI Taxonomy" id="1458985"/>
    <lineage>
        <taxon>Bacteria</taxon>
        <taxon>Bacillati</taxon>
        <taxon>Cyanobacteriota</taxon>
        <taxon>Cyanophyceae</taxon>
        <taxon>Coleofasciculales</taxon>
        <taxon>Coleofasciculaceae</taxon>
        <taxon>Moorena</taxon>
    </lineage>
</organism>
<keyword evidence="6" id="KW-0067">ATP-binding</keyword>
<evidence type="ECO:0000256" key="1">
    <source>
        <dbReference type="ARBA" id="ARBA00004651"/>
    </source>
</evidence>
<feature type="coiled-coil region" evidence="9">
    <location>
        <begin position="181"/>
        <end position="245"/>
    </location>
</feature>
<keyword evidence="4 10" id="KW-0812">Transmembrane</keyword>
<dbReference type="KEGG" id="mpro:BJP34_03490"/>
<feature type="domain" description="Polysaccharide chain length determinant N-terminal" evidence="11">
    <location>
        <begin position="9"/>
        <end position="104"/>
    </location>
</feature>
<dbReference type="Pfam" id="PF02706">
    <property type="entry name" value="Wzz"/>
    <property type="match status" value="1"/>
</dbReference>
<proteinExistence type="inferred from homology"/>
<comment type="similarity">
    <text evidence="2">Belongs to the CpsC/CapA family.</text>
</comment>
<evidence type="ECO:0000256" key="3">
    <source>
        <dbReference type="ARBA" id="ARBA00022475"/>
    </source>
</evidence>
<feature type="transmembrane region" description="Helical" evidence="10">
    <location>
        <begin position="433"/>
        <end position="456"/>
    </location>
</feature>
<sequence>MMEAIDYSEEIDFHKYWLVFKRRFLPASLAFGGVFGLAAWYVFSQKTVYLAAAQLLLKTDNSSSLTGVDNPTGTIDNVARQSDPLSTEVEIILSRPIIEKTIIALNLRDKNGEFLSPEFILKELSVKPIPGTDILTISYESYDPTWAERIVNTLIKVYIENDIQTNRAEAVAARDFIEKQLPKVEATVSQAEADLRRFKEANKILDLQQEASIAVGSIAKLDDEISQLQAQLAQINAESEGLRNKIGLDTQQAVAATSLRQSTGVQEALTQLQGVQAQLALERTRFNDEYPTVAQLALQEAALLKLLQERIAQVIGSQQPAPPVKSLLEFGPIQQQLTAELVQSEVQRLGLTSQLGVLRNTQSSYKERSRVLPKLEQNQRELERRVAAAQATYQILLSKLQETRVAENQNVGNARVISEAIVPEQPIPIPINLILAGGAFAGILVAIATAFLIDLLDRSVHTLKELKDLFRYTLLGVIPDYGKLVSTSYFAGSSQQNVFPIFPRDLPRSVVGEAYQILQANLKFISSDRPLQSIVVTSSVPKEGKSHVCANLAAAMAQVGRRVLLIDADLRYPSQHHLWELTNSLGLSNILVGDAQFHQAKREVMTGLDVLMAGVIPPNPVALLDSQKMALLMQKFSREYDCVILDTPALAGMADAPILGKMADGILLVARPEKIDSASANAAMEILNSSGQNVLGLVTNGVIFKNEPDGYIYRNRENYTTPDFSPEKAECNQP</sequence>
<dbReference type="GO" id="GO:0004713">
    <property type="term" value="F:protein tyrosine kinase activity"/>
    <property type="evidence" value="ECO:0007669"/>
    <property type="project" value="TreeGrafter"/>
</dbReference>
<dbReference type="InterPro" id="IPR032807">
    <property type="entry name" value="GNVR"/>
</dbReference>
<evidence type="ECO:0000256" key="7">
    <source>
        <dbReference type="ARBA" id="ARBA00022989"/>
    </source>
</evidence>
<dbReference type="InterPro" id="IPR005702">
    <property type="entry name" value="Wzc-like_C"/>
</dbReference>
<gene>
    <name evidence="13" type="ORF">BJP34_03490</name>
</gene>
<evidence type="ECO:0000256" key="4">
    <source>
        <dbReference type="ARBA" id="ARBA00022692"/>
    </source>
</evidence>
<keyword evidence="3" id="KW-1003">Cell membrane</keyword>
<evidence type="ECO:0000313" key="13">
    <source>
        <dbReference type="EMBL" id="AOW98634.1"/>
    </source>
</evidence>
<protein>
    <submittedName>
        <fullName evidence="13">Lipopolysaccharide biosynthesis protein</fullName>
    </submittedName>
</protein>
<dbReference type="EMBL" id="CP017599">
    <property type="protein sequence ID" value="AOW98634.1"/>
    <property type="molecule type" value="Genomic_DNA"/>
</dbReference>
<accession>A0A1D8TLZ8</accession>
<keyword evidence="8 10" id="KW-0472">Membrane</keyword>
<evidence type="ECO:0000256" key="8">
    <source>
        <dbReference type="ARBA" id="ARBA00023136"/>
    </source>
</evidence>
<dbReference type="NCBIfam" id="TIGR01007">
    <property type="entry name" value="eps_fam"/>
    <property type="match status" value="1"/>
</dbReference>
<dbReference type="InterPro" id="IPR027417">
    <property type="entry name" value="P-loop_NTPase"/>
</dbReference>
<dbReference type="STRING" id="1458985.BJP34_03490"/>
<keyword evidence="9" id="KW-0175">Coiled coil</keyword>
<dbReference type="AlphaFoldDB" id="A0A1D8TLZ8"/>
<dbReference type="Gene3D" id="3.40.50.300">
    <property type="entry name" value="P-loop containing nucleotide triphosphate hydrolases"/>
    <property type="match status" value="1"/>
</dbReference>
<reference evidence="14" key="1">
    <citation type="submission" date="2016-10" db="EMBL/GenBank/DDBJ databases">
        <title>Comparative genomics uncovers the prolific and rare metabolic potential of the cyanobacterial genus Moorea.</title>
        <authorList>
            <person name="Leao T."/>
            <person name="Castelao G."/>
            <person name="Korobeynikov A."/>
            <person name="Monroe E.A."/>
            <person name="Podell S."/>
            <person name="Glukhov E."/>
            <person name="Allen E."/>
            <person name="Gerwick W.H."/>
            <person name="Gerwick L."/>
        </authorList>
    </citation>
    <scope>NUCLEOTIDE SEQUENCE [LARGE SCALE GENOMIC DNA]</scope>
    <source>
        <strain evidence="14">PAL-8-15-08-1</strain>
    </source>
</reference>
<dbReference type="InterPro" id="IPR003856">
    <property type="entry name" value="LPS_length_determ_N"/>
</dbReference>